<evidence type="ECO:0000256" key="8">
    <source>
        <dbReference type="RuleBase" id="RU003761"/>
    </source>
</evidence>
<feature type="region of interest" description="G3" evidence="7">
    <location>
        <begin position="58"/>
        <end position="61"/>
    </location>
</feature>
<comment type="similarity">
    <text evidence="1 6 7 8">Belongs to the TRAFAC class TrmE-Era-EngA-EngB-Septin-like GTPase superfamily. Era GTPase family.</text>
</comment>
<organism evidence="11 12">
    <name type="scientific">Chitinophaga chungangae</name>
    <dbReference type="NCBI Taxonomy" id="2821488"/>
    <lineage>
        <taxon>Bacteria</taxon>
        <taxon>Pseudomonadati</taxon>
        <taxon>Bacteroidota</taxon>
        <taxon>Chitinophagia</taxon>
        <taxon>Chitinophagales</taxon>
        <taxon>Chitinophagaceae</taxon>
        <taxon>Chitinophaga</taxon>
    </lineage>
</organism>
<evidence type="ECO:0000256" key="6">
    <source>
        <dbReference type="HAMAP-Rule" id="MF_00367"/>
    </source>
</evidence>
<feature type="binding site" evidence="6">
    <location>
        <begin position="58"/>
        <end position="62"/>
    </location>
    <ligand>
        <name>GTP</name>
        <dbReference type="ChEBI" id="CHEBI:37565"/>
    </ligand>
</feature>
<sequence>MHRAGFVNIFGKPNAGKSTLLNALLGEKLAIVSPKVQTTRHRITGIVTEPGYQVVFSDTPGIIDPKYKMHEKMMAAVKSALEDADVALLLMDAKDDTGEALALFDSLKLKAQCILVVNKMDTLEKPALDALRERLEAWGKAKAVVFISALQKKGLKDLMNAILQLLPESEPFYPEDTLTDRSTRFFVAEMIREKIFHLFDEEIPYHTAVLVTQFQEKNTLTKISAEIIVTRETQKGIILGEKGKSIREIGSLARTDIEKFLDRKVFLELHVKVRDKWRDNDTYLREYGLI</sequence>
<dbReference type="EMBL" id="JAGHKP010000004">
    <property type="protein sequence ID" value="MBO9155133.1"/>
    <property type="molecule type" value="Genomic_DNA"/>
</dbReference>
<comment type="subunit">
    <text evidence="6">Monomer.</text>
</comment>
<dbReference type="InterPro" id="IPR015946">
    <property type="entry name" value="KH_dom-like_a/b"/>
</dbReference>
<feature type="region of interest" description="G4" evidence="7">
    <location>
        <begin position="118"/>
        <end position="121"/>
    </location>
</feature>
<dbReference type="InterPro" id="IPR027417">
    <property type="entry name" value="P-loop_NTPase"/>
</dbReference>
<dbReference type="NCBIfam" id="TIGR00436">
    <property type="entry name" value="era"/>
    <property type="match status" value="1"/>
</dbReference>
<dbReference type="RefSeq" id="WP_209148347.1">
    <property type="nucleotide sequence ID" value="NZ_JAGHKP010000004.1"/>
</dbReference>
<keyword evidence="12" id="KW-1185">Reference proteome</keyword>
<keyword evidence="6" id="KW-1003">Cell membrane</keyword>
<keyword evidence="6" id="KW-0699">rRNA-binding</keyword>
<dbReference type="Gene3D" id="3.30.300.20">
    <property type="match status" value="1"/>
</dbReference>
<feature type="region of interest" description="G2" evidence="7">
    <location>
        <begin position="37"/>
        <end position="41"/>
    </location>
</feature>
<dbReference type="PROSITE" id="PS51713">
    <property type="entry name" value="G_ERA"/>
    <property type="match status" value="1"/>
</dbReference>
<dbReference type="CDD" id="cd04163">
    <property type="entry name" value="Era"/>
    <property type="match status" value="1"/>
</dbReference>
<dbReference type="Pfam" id="PF07650">
    <property type="entry name" value="KH_2"/>
    <property type="match status" value="1"/>
</dbReference>
<gene>
    <name evidence="6 11" type="primary">era</name>
    <name evidence="11" type="ORF">J7I43_23100</name>
</gene>
<dbReference type="NCBIfam" id="NF000908">
    <property type="entry name" value="PRK00089.1"/>
    <property type="match status" value="1"/>
</dbReference>
<protein>
    <recommendedName>
        <fullName evidence="2 6">GTPase Era</fullName>
    </recommendedName>
</protein>
<dbReference type="InterPro" id="IPR005662">
    <property type="entry name" value="GTPase_Era-like"/>
</dbReference>
<dbReference type="SUPFAM" id="SSF54814">
    <property type="entry name" value="Prokaryotic type KH domain (KH-domain type II)"/>
    <property type="match status" value="1"/>
</dbReference>
<dbReference type="InterPro" id="IPR009019">
    <property type="entry name" value="KH_sf_prok-type"/>
</dbReference>
<feature type="binding site" evidence="6">
    <location>
        <begin position="118"/>
        <end position="121"/>
    </location>
    <ligand>
        <name>GTP</name>
        <dbReference type="ChEBI" id="CHEBI:37565"/>
    </ligand>
</feature>
<dbReference type="PRINTS" id="PR00326">
    <property type="entry name" value="GTP1OBG"/>
</dbReference>
<keyword evidence="6" id="KW-0963">Cytoplasm</keyword>
<dbReference type="InterPro" id="IPR004044">
    <property type="entry name" value="KH_dom_type_2"/>
</dbReference>
<dbReference type="HAMAP" id="MF_00367">
    <property type="entry name" value="GTPase_Era"/>
    <property type="match status" value="1"/>
</dbReference>
<dbReference type="CDD" id="cd22534">
    <property type="entry name" value="KH-II_Era"/>
    <property type="match status" value="1"/>
</dbReference>
<keyword evidence="3 6" id="KW-0547">Nucleotide-binding</keyword>
<keyword evidence="5 6" id="KW-0342">GTP-binding</keyword>
<feature type="domain" description="KH type-2" evidence="9">
    <location>
        <begin position="191"/>
        <end position="275"/>
    </location>
</feature>
<evidence type="ECO:0000256" key="7">
    <source>
        <dbReference type="PROSITE-ProRule" id="PRU01050"/>
    </source>
</evidence>
<dbReference type="InterPro" id="IPR006073">
    <property type="entry name" value="GTP-bd"/>
</dbReference>
<comment type="caution">
    <text evidence="11">The sequence shown here is derived from an EMBL/GenBank/DDBJ whole genome shotgun (WGS) entry which is preliminary data.</text>
</comment>
<dbReference type="Pfam" id="PF01926">
    <property type="entry name" value="MMR_HSR1"/>
    <property type="match status" value="1"/>
</dbReference>
<feature type="binding site" evidence="6">
    <location>
        <begin position="11"/>
        <end position="18"/>
    </location>
    <ligand>
        <name>GTP</name>
        <dbReference type="ChEBI" id="CHEBI:37565"/>
    </ligand>
</feature>
<keyword evidence="6" id="KW-0472">Membrane</keyword>
<dbReference type="PROSITE" id="PS50823">
    <property type="entry name" value="KH_TYPE_2"/>
    <property type="match status" value="1"/>
</dbReference>
<evidence type="ECO:0000256" key="5">
    <source>
        <dbReference type="ARBA" id="ARBA00023134"/>
    </source>
</evidence>
<dbReference type="PANTHER" id="PTHR42698">
    <property type="entry name" value="GTPASE ERA"/>
    <property type="match status" value="1"/>
</dbReference>
<evidence type="ECO:0000313" key="11">
    <source>
        <dbReference type="EMBL" id="MBO9155133.1"/>
    </source>
</evidence>
<evidence type="ECO:0000256" key="4">
    <source>
        <dbReference type="ARBA" id="ARBA00022884"/>
    </source>
</evidence>
<dbReference type="InterPro" id="IPR005225">
    <property type="entry name" value="Small_GTP-bd"/>
</dbReference>
<feature type="domain" description="Era-type G" evidence="10">
    <location>
        <begin position="3"/>
        <end position="168"/>
    </location>
</feature>
<dbReference type="Proteomes" id="UP000679126">
    <property type="component" value="Unassembled WGS sequence"/>
</dbReference>
<comment type="subcellular location">
    <subcellularLocation>
        <location evidence="6">Cytoplasm</location>
    </subcellularLocation>
    <subcellularLocation>
        <location evidence="6">Cell membrane</location>
        <topology evidence="6">Peripheral membrane protein</topology>
    </subcellularLocation>
</comment>
<evidence type="ECO:0000259" key="9">
    <source>
        <dbReference type="PROSITE" id="PS50823"/>
    </source>
</evidence>
<name>A0ABS3YKC2_9BACT</name>
<evidence type="ECO:0000256" key="3">
    <source>
        <dbReference type="ARBA" id="ARBA00022741"/>
    </source>
</evidence>
<dbReference type="SUPFAM" id="SSF52540">
    <property type="entry name" value="P-loop containing nucleoside triphosphate hydrolases"/>
    <property type="match status" value="1"/>
</dbReference>
<dbReference type="PANTHER" id="PTHR42698:SF1">
    <property type="entry name" value="GTPASE ERA, MITOCHONDRIAL"/>
    <property type="match status" value="1"/>
</dbReference>
<keyword evidence="4 6" id="KW-0694">RNA-binding</keyword>
<evidence type="ECO:0000259" key="10">
    <source>
        <dbReference type="PROSITE" id="PS51713"/>
    </source>
</evidence>
<evidence type="ECO:0000313" key="12">
    <source>
        <dbReference type="Proteomes" id="UP000679126"/>
    </source>
</evidence>
<dbReference type="InterPro" id="IPR030388">
    <property type="entry name" value="G_ERA_dom"/>
</dbReference>
<accession>A0ABS3YKC2</accession>
<reference evidence="12" key="1">
    <citation type="submission" date="2021-03" db="EMBL/GenBank/DDBJ databases">
        <title>Assistant Professor.</title>
        <authorList>
            <person name="Huq M.A."/>
        </authorList>
    </citation>
    <scope>NUCLEOTIDE SEQUENCE [LARGE SCALE GENOMIC DNA]</scope>
    <source>
        <strain evidence="12">MAH-28</strain>
    </source>
</reference>
<evidence type="ECO:0000256" key="1">
    <source>
        <dbReference type="ARBA" id="ARBA00007921"/>
    </source>
</evidence>
<evidence type="ECO:0000256" key="2">
    <source>
        <dbReference type="ARBA" id="ARBA00020484"/>
    </source>
</evidence>
<dbReference type="Gene3D" id="3.40.50.300">
    <property type="entry name" value="P-loop containing nucleotide triphosphate hydrolases"/>
    <property type="match status" value="1"/>
</dbReference>
<comment type="function">
    <text evidence="6">An essential GTPase that binds both GDP and GTP, with rapid nucleotide exchange. Plays a role in 16S rRNA processing and 30S ribosomal subunit biogenesis and possibly also in cell cycle regulation and energy metabolism.</text>
</comment>
<feature type="region of interest" description="G1" evidence="7">
    <location>
        <begin position="11"/>
        <end position="18"/>
    </location>
</feature>
<dbReference type="NCBIfam" id="TIGR00231">
    <property type="entry name" value="small_GTP"/>
    <property type="match status" value="1"/>
</dbReference>
<proteinExistence type="inferred from homology"/>
<keyword evidence="6" id="KW-0690">Ribosome biogenesis</keyword>
<feature type="region of interest" description="G5" evidence="7">
    <location>
        <begin position="147"/>
        <end position="149"/>
    </location>
</feature>